<keyword evidence="3" id="KW-0223">Dioxygenase</keyword>
<sequence>MALETFDLTPRIGSEIRVDKAALLSGEHAQELRTLLTARGVLVLRGLHLDDEELRTVARSLGDLRLGSAKRGADGKILKEGDGGILKVSLDPKVNPDYARFLFGNLLWHMDGTYEPIPPFATLFTPHRLSRDGGDTMFASTYAAFEDLPRDEQDYLSTLRVVHTMQAALFPAKRDCTPEEFAIWCSYPQRSHPLVWQHKSGRRSLVLSTSASHVEGMHAAESHDLLQRLMMHATQERYTYRHTWSLGDLAIWDNTGTMHRAMPFEAGSAREFHRCTLNGEEPILAPRPLAHAAA</sequence>
<evidence type="ECO:0000259" key="6">
    <source>
        <dbReference type="Pfam" id="PF02668"/>
    </source>
</evidence>
<dbReference type="SUPFAM" id="SSF51197">
    <property type="entry name" value="Clavaminate synthase-like"/>
    <property type="match status" value="1"/>
</dbReference>
<organism evidence="7 8">
    <name type="scientific">Novosphingobium panipatense</name>
    <dbReference type="NCBI Taxonomy" id="428991"/>
    <lineage>
        <taxon>Bacteria</taxon>
        <taxon>Pseudomonadati</taxon>
        <taxon>Pseudomonadota</taxon>
        <taxon>Alphaproteobacteria</taxon>
        <taxon>Sphingomonadales</taxon>
        <taxon>Sphingomonadaceae</taxon>
        <taxon>Novosphingobium</taxon>
    </lineage>
</organism>
<dbReference type="InterPro" id="IPR042098">
    <property type="entry name" value="TauD-like_sf"/>
</dbReference>
<dbReference type="InterPro" id="IPR051323">
    <property type="entry name" value="AtsK-like"/>
</dbReference>
<keyword evidence="5" id="KW-0408">Iron</keyword>
<evidence type="ECO:0000256" key="3">
    <source>
        <dbReference type="ARBA" id="ARBA00022964"/>
    </source>
</evidence>
<dbReference type="Gene3D" id="3.60.130.10">
    <property type="entry name" value="Clavaminate synthase-like"/>
    <property type="match status" value="1"/>
</dbReference>
<evidence type="ECO:0000256" key="1">
    <source>
        <dbReference type="ARBA" id="ARBA00005896"/>
    </source>
</evidence>
<evidence type="ECO:0000313" key="7">
    <source>
        <dbReference type="EMBL" id="SMP70225.1"/>
    </source>
</evidence>
<dbReference type="InterPro" id="IPR003819">
    <property type="entry name" value="TauD/TfdA-like"/>
</dbReference>
<keyword evidence="2" id="KW-0479">Metal-binding</keyword>
<dbReference type="EMBL" id="FXUI01000005">
    <property type="protein sequence ID" value="SMP70225.1"/>
    <property type="molecule type" value="Genomic_DNA"/>
</dbReference>
<proteinExistence type="inferred from homology"/>
<dbReference type="RefSeq" id="WP_283406226.1">
    <property type="nucleotide sequence ID" value="NZ_FXUI01000005.1"/>
</dbReference>
<evidence type="ECO:0000256" key="2">
    <source>
        <dbReference type="ARBA" id="ARBA00022723"/>
    </source>
</evidence>
<keyword evidence="7" id="KW-0503">Monooxygenase</keyword>
<accession>A0ABY1QGS3</accession>
<dbReference type="Pfam" id="PF02668">
    <property type="entry name" value="TauD"/>
    <property type="match status" value="1"/>
</dbReference>
<comment type="similarity">
    <text evidence="1">Belongs to the TfdA dioxygenase family.</text>
</comment>
<evidence type="ECO:0000256" key="4">
    <source>
        <dbReference type="ARBA" id="ARBA00023002"/>
    </source>
</evidence>
<protein>
    <submittedName>
        <fullName evidence="7">2,4-dichlorophenoxyacetate monooxygenase</fullName>
    </submittedName>
</protein>
<dbReference type="GO" id="GO:0004497">
    <property type="term" value="F:monooxygenase activity"/>
    <property type="evidence" value="ECO:0007669"/>
    <property type="project" value="UniProtKB-KW"/>
</dbReference>
<evidence type="ECO:0000313" key="8">
    <source>
        <dbReference type="Proteomes" id="UP001157910"/>
    </source>
</evidence>
<dbReference type="PANTHER" id="PTHR30468:SF1">
    <property type="entry name" value="ALPHA-KETOGLUTARATE-DEPENDENT SULFONATE DIOXYGENASE"/>
    <property type="match status" value="1"/>
</dbReference>
<reference evidence="7 8" key="1">
    <citation type="submission" date="2017-05" db="EMBL/GenBank/DDBJ databases">
        <authorList>
            <person name="Varghese N."/>
            <person name="Submissions S."/>
        </authorList>
    </citation>
    <scope>NUCLEOTIDE SEQUENCE [LARGE SCALE GENOMIC DNA]</scope>
    <source>
        <strain evidence="7 8">SM16</strain>
    </source>
</reference>
<dbReference type="PANTHER" id="PTHR30468">
    <property type="entry name" value="ALPHA-KETOGLUTARATE-DEPENDENT SULFONATE DIOXYGENASE"/>
    <property type="match status" value="1"/>
</dbReference>
<feature type="domain" description="TauD/TfdA-like" evidence="6">
    <location>
        <begin position="5"/>
        <end position="276"/>
    </location>
</feature>
<keyword evidence="8" id="KW-1185">Reference proteome</keyword>
<keyword evidence="4" id="KW-0560">Oxidoreductase</keyword>
<comment type="caution">
    <text evidence="7">The sequence shown here is derived from an EMBL/GenBank/DDBJ whole genome shotgun (WGS) entry which is preliminary data.</text>
</comment>
<evidence type="ECO:0000256" key="5">
    <source>
        <dbReference type="ARBA" id="ARBA00023004"/>
    </source>
</evidence>
<gene>
    <name evidence="7" type="ORF">SAMN06296065_105278</name>
</gene>
<dbReference type="Proteomes" id="UP001157910">
    <property type="component" value="Unassembled WGS sequence"/>
</dbReference>
<name>A0ABY1QGS3_9SPHN</name>